<accession>A0A516ZAI2</accession>
<dbReference type="PROSITE" id="PS50159">
    <property type="entry name" value="RIBOSOMAL_S13_2"/>
    <property type="match status" value="1"/>
</dbReference>
<geneLocation type="chloroplast" evidence="10"/>
<evidence type="ECO:0000256" key="6">
    <source>
        <dbReference type="ARBA" id="ARBA00023274"/>
    </source>
</evidence>
<keyword evidence="4 7" id="KW-0694">RNA-binding</keyword>
<comment type="subunit">
    <text evidence="2 7">Part of the 30S ribosomal subunit.</text>
</comment>
<dbReference type="RefSeq" id="YP_009684628.1">
    <property type="nucleotide sequence ID" value="NC_044408.1"/>
</dbReference>
<dbReference type="GO" id="GO:0015935">
    <property type="term" value="C:small ribosomal subunit"/>
    <property type="evidence" value="ECO:0007669"/>
    <property type="project" value="TreeGrafter"/>
</dbReference>
<dbReference type="GO" id="GO:0019843">
    <property type="term" value="F:rRNA binding"/>
    <property type="evidence" value="ECO:0007669"/>
    <property type="project" value="UniProtKB-UniRule"/>
</dbReference>
<comment type="function">
    <text evidence="7">Located at the top of the head of the 30S subunit, it contacts several helices of the 16S rRNA.</text>
</comment>
<dbReference type="FunFam" id="1.10.8.50:FF:000001">
    <property type="entry name" value="30S ribosomal protein S13"/>
    <property type="match status" value="1"/>
</dbReference>
<dbReference type="SUPFAM" id="SSF46946">
    <property type="entry name" value="S13-like H2TH domain"/>
    <property type="match status" value="1"/>
</dbReference>
<dbReference type="AlphaFoldDB" id="A0A516ZAI2"/>
<feature type="region of interest" description="Disordered" evidence="9">
    <location>
        <begin position="96"/>
        <end position="122"/>
    </location>
</feature>
<feature type="compositionally biased region" description="Basic residues" evidence="9">
    <location>
        <begin position="101"/>
        <end position="122"/>
    </location>
</feature>
<dbReference type="GO" id="GO:0006412">
    <property type="term" value="P:translation"/>
    <property type="evidence" value="ECO:0007669"/>
    <property type="project" value="UniProtKB-UniRule"/>
</dbReference>
<dbReference type="Pfam" id="PF00416">
    <property type="entry name" value="Ribosomal_S13"/>
    <property type="match status" value="1"/>
</dbReference>
<protein>
    <recommendedName>
        <fullName evidence="7">Small ribosomal subunit protein uS13c</fullName>
    </recommendedName>
</protein>
<dbReference type="PIRSF" id="PIRSF002134">
    <property type="entry name" value="Ribosomal_S13"/>
    <property type="match status" value="1"/>
</dbReference>
<dbReference type="InterPro" id="IPR010979">
    <property type="entry name" value="Ribosomal_uS13-like_H2TH"/>
</dbReference>
<reference evidence="10" key="1">
    <citation type="journal article" date="2019" name="J. Phycol.">
        <title>Dictyochophyceae plastid genomes reveal unusual variability of their organization.</title>
        <authorList>
            <person name="Han K.Y."/>
            <person name="Maciszewski K."/>
            <person name="Graf L."/>
            <person name="Yang J.H."/>
            <person name="Andersen R.A."/>
            <person name="Karnkowska A."/>
            <person name="Yoon H.S."/>
        </authorList>
    </citation>
    <scope>NUCLEOTIDE SEQUENCE</scope>
</reference>
<evidence type="ECO:0000256" key="8">
    <source>
        <dbReference type="RuleBase" id="RU003830"/>
    </source>
</evidence>
<keyword evidence="10" id="KW-0150">Chloroplast</keyword>
<dbReference type="Gene3D" id="1.10.8.50">
    <property type="match status" value="1"/>
</dbReference>
<evidence type="ECO:0000256" key="2">
    <source>
        <dbReference type="ARBA" id="ARBA00011458"/>
    </source>
</evidence>
<proteinExistence type="inferred from homology"/>
<evidence type="ECO:0000256" key="1">
    <source>
        <dbReference type="ARBA" id="ARBA00008080"/>
    </source>
</evidence>
<evidence type="ECO:0000313" key="10">
    <source>
        <dbReference type="EMBL" id="QDR24714.1"/>
    </source>
</evidence>
<sequence length="122" mass="14001">MVRIAGTDLPRSKRIEYALTKIYGIGIISSQNILAKANIDANIRTNDLEDSDVSKIREILEAEYLVETDLKRKVNQNIKRLSEINCVRGRRHRENLPMRGQRTRTNARTRRGAKKTIAGKKK</sequence>
<keyword evidence="6 7" id="KW-0687">Ribonucleoprotein</keyword>
<keyword evidence="10" id="KW-0934">Plastid</keyword>
<evidence type="ECO:0000256" key="5">
    <source>
        <dbReference type="ARBA" id="ARBA00022980"/>
    </source>
</evidence>
<dbReference type="GO" id="GO:0009507">
    <property type="term" value="C:chloroplast"/>
    <property type="evidence" value="ECO:0007669"/>
    <property type="project" value="UniProtKB-SubCell"/>
</dbReference>
<dbReference type="GeneID" id="41657631"/>
<evidence type="ECO:0000256" key="7">
    <source>
        <dbReference type="HAMAP-Rule" id="MF_01315"/>
    </source>
</evidence>
<gene>
    <name evidence="7 10" type="primary">rps13</name>
</gene>
<dbReference type="PANTHER" id="PTHR10871">
    <property type="entry name" value="30S RIBOSOMAL PROTEIN S13/40S RIBOSOMAL PROTEIN S18"/>
    <property type="match status" value="1"/>
</dbReference>
<evidence type="ECO:0000256" key="3">
    <source>
        <dbReference type="ARBA" id="ARBA00022730"/>
    </source>
</evidence>
<dbReference type="InterPro" id="IPR001892">
    <property type="entry name" value="Ribosomal_uS13"/>
</dbReference>
<keyword evidence="5 7" id="KW-0689">Ribosomal protein</keyword>
<dbReference type="Gene3D" id="4.10.910.10">
    <property type="entry name" value="30s ribosomal protein s13, domain 2"/>
    <property type="match status" value="1"/>
</dbReference>
<dbReference type="NCBIfam" id="TIGR03631">
    <property type="entry name" value="uS13_bact"/>
    <property type="match status" value="1"/>
</dbReference>
<comment type="subcellular location">
    <subcellularLocation>
        <location evidence="7">Plastid</location>
        <location evidence="7">Chloroplast</location>
    </subcellularLocation>
</comment>
<dbReference type="InterPro" id="IPR018269">
    <property type="entry name" value="Ribosomal_uS13_CS"/>
</dbReference>
<dbReference type="InterPro" id="IPR027437">
    <property type="entry name" value="Rbsml_uS13_C"/>
</dbReference>
<dbReference type="InterPro" id="IPR019980">
    <property type="entry name" value="Ribosomal_uS13_bac-type"/>
</dbReference>
<name>A0A516ZAI2_9STRA</name>
<evidence type="ECO:0000256" key="4">
    <source>
        <dbReference type="ARBA" id="ARBA00022884"/>
    </source>
</evidence>
<dbReference type="EMBL" id="MK518353">
    <property type="protein sequence ID" value="QDR24714.1"/>
    <property type="molecule type" value="Genomic_DNA"/>
</dbReference>
<dbReference type="GO" id="GO:0003735">
    <property type="term" value="F:structural constituent of ribosome"/>
    <property type="evidence" value="ECO:0007669"/>
    <property type="project" value="InterPro"/>
</dbReference>
<dbReference type="HAMAP" id="MF_01315">
    <property type="entry name" value="Ribosomal_uS13"/>
    <property type="match status" value="1"/>
</dbReference>
<dbReference type="PANTHER" id="PTHR10871:SF1">
    <property type="entry name" value="SMALL RIBOSOMAL SUBUNIT PROTEIN US13M"/>
    <property type="match status" value="1"/>
</dbReference>
<keyword evidence="3 7" id="KW-0699">rRNA-binding</keyword>
<organism evidence="10">
    <name type="scientific">Pseudopedinella elastica</name>
    <dbReference type="NCBI Taxonomy" id="35684"/>
    <lineage>
        <taxon>Eukaryota</taxon>
        <taxon>Sar</taxon>
        <taxon>Stramenopiles</taxon>
        <taxon>Ochrophyta</taxon>
        <taxon>Dictyochophyceae</taxon>
        <taxon>Pedinellales</taxon>
        <taxon>Pseudopedinella</taxon>
    </lineage>
</organism>
<dbReference type="PROSITE" id="PS00646">
    <property type="entry name" value="RIBOSOMAL_S13_1"/>
    <property type="match status" value="1"/>
</dbReference>
<dbReference type="GO" id="GO:0005829">
    <property type="term" value="C:cytosol"/>
    <property type="evidence" value="ECO:0007669"/>
    <property type="project" value="TreeGrafter"/>
</dbReference>
<comment type="similarity">
    <text evidence="1 7 8">Belongs to the universal ribosomal protein uS13 family.</text>
</comment>
<evidence type="ECO:0000256" key="9">
    <source>
        <dbReference type="SAM" id="MobiDB-lite"/>
    </source>
</evidence>